<name>A0AAD8NMR5_TARER</name>
<protein>
    <recommendedName>
        <fullName evidence="3">CCHC-type domain-containing protein</fullName>
    </recommendedName>
</protein>
<dbReference type="Gene3D" id="4.10.60.10">
    <property type="entry name" value="Zinc finger, CCHC-type"/>
    <property type="match status" value="1"/>
</dbReference>
<dbReference type="SMART" id="SM00343">
    <property type="entry name" value="ZnF_C2HC"/>
    <property type="match status" value="2"/>
</dbReference>
<feature type="region of interest" description="Disordered" evidence="2">
    <location>
        <begin position="1"/>
        <end position="32"/>
    </location>
</feature>
<dbReference type="EMBL" id="JAUHHV010000008">
    <property type="protein sequence ID" value="KAK1415129.1"/>
    <property type="molecule type" value="Genomic_DNA"/>
</dbReference>
<keyword evidence="5" id="KW-1185">Reference proteome</keyword>
<gene>
    <name evidence="4" type="ORF">QVD17_30901</name>
</gene>
<evidence type="ECO:0000313" key="5">
    <source>
        <dbReference type="Proteomes" id="UP001229421"/>
    </source>
</evidence>
<evidence type="ECO:0000259" key="3">
    <source>
        <dbReference type="PROSITE" id="PS50158"/>
    </source>
</evidence>
<evidence type="ECO:0000313" key="4">
    <source>
        <dbReference type="EMBL" id="KAK1415129.1"/>
    </source>
</evidence>
<keyword evidence="1" id="KW-0863">Zinc-finger</keyword>
<feature type="domain" description="CCHC-type" evidence="3">
    <location>
        <begin position="34"/>
        <end position="49"/>
    </location>
</feature>
<dbReference type="InterPro" id="IPR036875">
    <property type="entry name" value="Znf_CCHC_sf"/>
</dbReference>
<proteinExistence type="predicted"/>
<dbReference type="GO" id="GO:0003676">
    <property type="term" value="F:nucleic acid binding"/>
    <property type="evidence" value="ECO:0007669"/>
    <property type="project" value="InterPro"/>
</dbReference>
<dbReference type="SUPFAM" id="SSF57756">
    <property type="entry name" value="Retrovirus zinc finger-like domains"/>
    <property type="match status" value="1"/>
</dbReference>
<dbReference type="AlphaFoldDB" id="A0AAD8NMR5"/>
<accession>A0AAD8NMR5</accession>
<dbReference type="Pfam" id="PF00098">
    <property type="entry name" value="zf-CCHC"/>
    <property type="match status" value="1"/>
</dbReference>
<dbReference type="Proteomes" id="UP001229421">
    <property type="component" value="Unassembled WGS sequence"/>
</dbReference>
<keyword evidence="1" id="KW-0479">Metal-binding</keyword>
<comment type="caution">
    <text evidence="4">The sequence shown here is derived from an EMBL/GenBank/DDBJ whole genome shotgun (WGS) entry which is preliminary data.</text>
</comment>
<organism evidence="4 5">
    <name type="scientific">Tagetes erecta</name>
    <name type="common">African marigold</name>
    <dbReference type="NCBI Taxonomy" id="13708"/>
    <lineage>
        <taxon>Eukaryota</taxon>
        <taxon>Viridiplantae</taxon>
        <taxon>Streptophyta</taxon>
        <taxon>Embryophyta</taxon>
        <taxon>Tracheophyta</taxon>
        <taxon>Spermatophyta</taxon>
        <taxon>Magnoliopsida</taxon>
        <taxon>eudicotyledons</taxon>
        <taxon>Gunneridae</taxon>
        <taxon>Pentapetalae</taxon>
        <taxon>asterids</taxon>
        <taxon>campanulids</taxon>
        <taxon>Asterales</taxon>
        <taxon>Asteraceae</taxon>
        <taxon>Asteroideae</taxon>
        <taxon>Heliantheae alliance</taxon>
        <taxon>Tageteae</taxon>
        <taxon>Tagetes</taxon>
    </lineage>
</organism>
<dbReference type="InterPro" id="IPR001878">
    <property type="entry name" value="Znf_CCHC"/>
</dbReference>
<reference evidence="4" key="1">
    <citation type="journal article" date="2023" name="bioRxiv">
        <title>Improved chromosome-level genome assembly for marigold (Tagetes erecta).</title>
        <authorList>
            <person name="Jiang F."/>
            <person name="Yuan L."/>
            <person name="Wang S."/>
            <person name="Wang H."/>
            <person name="Xu D."/>
            <person name="Wang A."/>
            <person name="Fan W."/>
        </authorList>
    </citation>
    <scope>NUCLEOTIDE SEQUENCE</scope>
    <source>
        <strain evidence="4">WSJ</strain>
        <tissue evidence="4">Leaf</tissue>
    </source>
</reference>
<evidence type="ECO:0000256" key="2">
    <source>
        <dbReference type="SAM" id="MobiDB-lite"/>
    </source>
</evidence>
<keyword evidence="1" id="KW-0862">Zinc</keyword>
<sequence length="127" mass="14195">MAPQGGIVNRKSYTGNLPKRNKCPFHHSPETPSRKCNICQRVGHLAKDCIHNANNNRVFPSRAYYNCGDPTHYRNNCPQPINVNVNTNASANQAGRARAFNINPNQAQANNDVVNDMFLVNDRYASI</sequence>
<evidence type="ECO:0000256" key="1">
    <source>
        <dbReference type="PROSITE-ProRule" id="PRU00047"/>
    </source>
</evidence>
<dbReference type="PROSITE" id="PS50158">
    <property type="entry name" value="ZF_CCHC"/>
    <property type="match status" value="1"/>
</dbReference>
<dbReference type="GO" id="GO:0008270">
    <property type="term" value="F:zinc ion binding"/>
    <property type="evidence" value="ECO:0007669"/>
    <property type="project" value="UniProtKB-KW"/>
</dbReference>